<dbReference type="Proteomes" id="UP000801492">
    <property type="component" value="Unassembled WGS sequence"/>
</dbReference>
<sequence length="192" mass="22566">ADVYGSLDNVSSFPFENYLGQLKKLVRCPNNPLQQVCRRLSEINTLETRINLSDDIFISQGLKLVHNLGPTPKVLRNIEFEQFKKIVSHNFVLTIHSYSNCDAYCFVKGSFVVQIHNILRNIQTDDIRIVGKRYTRHEPLFNYPFESSQLDIYLAYNLHEDYECWSFSDIIFKCIRFPHDQKWACFPSLYSK</sequence>
<dbReference type="AlphaFoldDB" id="A0A8K0CRF6"/>
<reference evidence="1" key="1">
    <citation type="submission" date="2019-08" db="EMBL/GenBank/DDBJ databases">
        <title>The genome of the North American firefly Photinus pyralis.</title>
        <authorList>
            <consortium name="Photinus pyralis genome working group"/>
            <person name="Fallon T.R."/>
            <person name="Sander Lower S.E."/>
            <person name="Weng J.-K."/>
        </authorList>
    </citation>
    <scope>NUCLEOTIDE SEQUENCE</scope>
    <source>
        <strain evidence="1">TRF0915ILg1</strain>
        <tissue evidence="1">Whole body</tissue>
    </source>
</reference>
<feature type="non-terminal residue" evidence="1">
    <location>
        <position position="1"/>
    </location>
</feature>
<evidence type="ECO:0000313" key="1">
    <source>
        <dbReference type="EMBL" id="KAF2889826.1"/>
    </source>
</evidence>
<comment type="caution">
    <text evidence="1">The sequence shown here is derived from an EMBL/GenBank/DDBJ whole genome shotgun (WGS) entry which is preliminary data.</text>
</comment>
<evidence type="ECO:0000313" key="2">
    <source>
        <dbReference type="Proteomes" id="UP000801492"/>
    </source>
</evidence>
<name>A0A8K0CRF6_IGNLU</name>
<protein>
    <submittedName>
        <fullName evidence="1">Uncharacterized protein</fullName>
    </submittedName>
</protein>
<keyword evidence="2" id="KW-1185">Reference proteome</keyword>
<dbReference type="EMBL" id="VTPC01061934">
    <property type="protein sequence ID" value="KAF2889826.1"/>
    <property type="molecule type" value="Genomic_DNA"/>
</dbReference>
<proteinExistence type="predicted"/>
<organism evidence="1 2">
    <name type="scientific">Ignelater luminosus</name>
    <name type="common">Cucubano</name>
    <name type="synonym">Pyrophorus luminosus</name>
    <dbReference type="NCBI Taxonomy" id="2038154"/>
    <lineage>
        <taxon>Eukaryota</taxon>
        <taxon>Metazoa</taxon>
        <taxon>Ecdysozoa</taxon>
        <taxon>Arthropoda</taxon>
        <taxon>Hexapoda</taxon>
        <taxon>Insecta</taxon>
        <taxon>Pterygota</taxon>
        <taxon>Neoptera</taxon>
        <taxon>Endopterygota</taxon>
        <taxon>Coleoptera</taxon>
        <taxon>Polyphaga</taxon>
        <taxon>Elateriformia</taxon>
        <taxon>Elateroidea</taxon>
        <taxon>Elateridae</taxon>
        <taxon>Agrypninae</taxon>
        <taxon>Pyrophorini</taxon>
        <taxon>Ignelater</taxon>
    </lineage>
</organism>
<dbReference type="OrthoDB" id="10053513at2759"/>
<accession>A0A8K0CRF6</accession>
<gene>
    <name evidence="1" type="ORF">ILUMI_16347</name>
</gene>